<name>A0AAW2G7A2_9HYME</name>
<keyword evidence="3" id="KW-1185">Reference proteome</keyword>
<accession>A0AAW2G7A2</accession>
<feature type="region of interest" description="Disordered" evidence="1">
    <location>
        <begin position="84"/>
        <end position="111"/>
    </location>
</feature>
<dbReference type="Proteomes" id="UP001430953">
    <property type="component" value="Unassembled WGS sequence"/>
</dbReference>
<protein>
    <submittedName>
        <fullName evidence="2">Uncharacterized protein</fullName>
    </submittedName>
</protein>
<proteinExistence type="predicted"/>
<dbReference type="EMBL" id="JADYXP020000006">
    <property type="protein sequence ID" value="KAL0122849.1"/>
    <property type="molecule type" value="Genomic_DNA"/>
</dbReference>
<gene>
    <name evidence="2" type="ORF">PUN28_007494</name>
</gene>
<reference evidence="2 3" key="1">
    <citation type="submission" date="2023-03" db="EMBL/GenBank/DDBJ databases">
        <title>High recombination rates correlate with genetic variation in Cardiocondyla obscurior ants.</title>
        <authorList>
            <person name="Errbii M."/>
        </authorList>
    </citation>
    <scope>NUCLEOTIDE SEQUENCE [LARGE SCALE GENOMIC DNA]</scope>
    <source>
        <strain evidence="2">Alpha-2009</strain>
        <tissue evidence="2">Whole body</tissue>
    </source>
</reference>
<sequence length="111" mass="13031">MYRPHFILPVEIKVDLSIGGERARAIKVYVILKCYFNLCYFLSRRKWLGTILRDYSSVLVRGRSRAEHLTASVCRRFTQHRKLDRGSSDFCARRPTRSPRALSRFPHGQAF</sequence>
<comment type="caution">
    <text evidence="2">The sequence shown here is derived from an EMBL/GenBank/DDBJ whole genome shotgun (WGS) entry which is preliminary data.</text>
</comment>
<organism evidence="2 3">
    <name type="scientific">Cardiocondyla obscurior</name>
    <dbReference type="NCBI Taxonomy" id="286306"/>
    <lineage>
        <taxon>Eukaryota</taxon>
        <taxon>Metazoa</taxon>
        <taxon>Ecdysozoa</taxon>
        <taxon>Arthropoda</taxon>
        <taxon>Hexapoda</taxon>
        <taxon>Insecta</taxon>
        <taxon>Pterygota</taxon>
        <taxon>Neoptera</taxon>
        <taxon>Endopterygota</taxon>
        <taxon>Hymenoptera</taxon>
        <taxon>Apocrita</taxon>
        <taxon>Aculeata</taxon>
        <taxon>Formicoidea</taxon>
        <taxon>Formicidae</taxon>
        <taxon>Myrmicinae</taxon>
        <taxon>Cardiocondyla</taxon>
    </lineage>
</organism>
<evidence type="ECO:0000313" key="3">
    <source>
        <dbReference type="Proteomes" id="UP001430953"/>
    </source>
</evidence>
<evidence type="ECO:0000313" key="2">
    <source>
        <dbReference type="EMBL" id="KAL0122849.1"/>
    </source>
</evidence>
<dbReference type="AlphaFoldDB" id="A0AAW2G7A2"/>
<evidence type="ECO:0000256" key="1">
    <source>
        <dbReference type="SAM" id="MobiDB-lite"/>
    </source>
</evidence>